<dbReference type="GO" id="GO:0009306">
    <property type="term" value="P:protein secretion"/>
    <property type="evidence" value="ECO:0007669"/>
    <property type="project" value="UniProtKB-UniRule"/>
</dbReference>
<comment type="subcellular location">
    <subcellularLocation>
        <location evidence="1">Membrane</location>
    </subcellularLocation>
</comment>
<dbReference type="GO" id="GO:0006605">
    <property type="term" value="P:protein targeting"/>
    <property type="evidence" value="ECO:0007669"/>
    <property type="project" value="UniProtKB-UniRule"/>
</dbReference>
<dbReference type="PATRIC" id="fig|570277.3.peg.4933"/>
<dbReference type="GO" id="GO:0043952">
    <property type="term" value="P:protein transport by the Sec complex"/>
    <property type="evidence" value="ECO:0007669"/>
    <property type="project" value="UniProtKB-UniRule"/>
</dbReference>
<dbReference type="PANTHER" id="PTHR33910:SF1">
    <property type="entry name" value="PROTEIN TRANSLOCASE SUBUNIT SECE"/>
    <property type="match status" value="1"/>
</dbReference>
<evidence type="ECO:0000256" key="3">
    <source>
        <dbReference type="ARBA" id="ARBA00022475"/>
    </source>
</evidence>
<dbReference type="AlphaFoldDB" id="A0A142BID8"/>
<feature type="transmembrane region" description="Helical" evidence="9">
    <location>
        <begin position="110"/>
        <end position="134"/>
    </location>
</feature>
<keyword evidence="5 9" id="KW-0653">Protein transport</keyword>
<organism evidence="10 11">
    <name type="scientific">Endozoicomonas montiporae CL-33</name>
    <dbReference type="NCBI Taxonomy" id="570277"/>
    <lineage>
        <taxon>Bacteria</taxon>
        <taxon>Pseudomonadati</taxon>
        <taxon>Pseudomonadota</taxon>
        <taxon>Gammaproteobacteria</taxon>
        <taxon>Oceanospirillales</taxon>
        <taxon>Endozoicomonadaceae</taxon>
        <taxon>Endozoicomonas</taxon>
    </lineage>
</organism>
<evidence type="ECO:0000256" key="8">
    <source>
        <dbReference type="ARBA" id="ARBA00023136"/>
    </source>
</evidence>
<dbReference type="PROSITE" id="PS01067">
    <property type="entry name" value="SECE_SEC61G"/>
    <property type="match status" value="1"/>
</dbReference>
<keyword evidence="2 9" id="KW-0813">Transport</keyword>
<dbReference type="GO" id="GO:0008320">
    <property type="term" value="F:protein transmembrane transporter activity"/>
    <property type="evidence" value="ECO:0007669"/>
    <property type="project" value="UniProtKB-UniRule"/>
</dbReference>
<evidence type="ECO:0000256" key="2">
    <source>
        <dbReference type="ARBA" id="ARBA00022448"/>
    </source>
</evidence>
<dbReference type="Gene3D" id="1.20.5.1030">
    <property type="entry name" value="Preprotein translocase secy subunit"/>
    <property type="match status" value="1"/>
</dbReference>
<evidence type="ECO:0000313" key="10">
    <source>
        <dbReference type="EMBL" id="AMO58514.1"/>
    </source>
</evidence>
<dbReference type="GO" id="GO:0005886">
    <property type="term" value="C:plasma membrane"/>
    <property type="evidence" value="ECO:0007669"/>
    <property type="project" value="UniProtKB-UniRule"/>
</dbReference>
<comment type="caution">
    <text evidence="9">Lacks conserved residue(s) required for the propagation of feature annotation.</text>
</comment>
<dbReference type="STRING" id="570277.EZMO1_4603"/>
<keyword evidence="4 9" id="KW-0812">Transmembrane</keyword>
<gene>
    <name evidence="9 10" type="primary">secE</name>
    <name evidence="10" type="ORF">EZMO1_4603</name>
</gene>
<accession>A0A142BID8</accession>
<reference evidence="10 11" key="1">
    <citation type="journal article" date="2016" name="Front. Microbiol.">
        <title>Genomic Insight into the Host-Endosymbiont Relationship of Endozoicomonas montiporae CL-33(T) with its Coral Host.</title>
        <authorList>
            <person name="Ding J.-Y."/>
            <person name="Shiu J.-H."/>
            <person name="Chen W.-M."/>
            <person name="Chiang Y.-R."/>
            <person name="Tang S.-L."/>
        </authorList>
    </citation>
    <scope>NUCLEOTIDE SEQUENCE [LARGE SCALE GENOMIC DNA]</scope>
    <source>
        <strain evidence="10 11">CL-33</strain>
    </source>
</reference>
<dbReference type="GO" id="GO:0065002">
    <property type="term" value="P:intracellular protein transmembrane transport"/>
    <property type="evidence" value="ECO:0007669"/>
    <property type="project" value="UniProtKB-UniRule"/>
</dbReference>
<name>A0A142BID8_9GAMM</name>
<protein>
    <recommendedName>
        <fullName evidence="9">Protein translocase subunit SecE</fullName>
    </recommendedName>
</protein>
<comment type="function">
    <text evidence="9">Essential subunit of the Sec protein translocation channel SecYEG. Clamps together the 2 halves of SecY. May contact the channel plug during translocation.</text>
</comment>
<keyword evidence="3 9" id="KW-1003">Cell membrane</keyword>
<evidence type="ECO:0000256" key="1">
    <source>
        <dbReference type="ARBA" id="ARBA00004370"/>
    </source>
</evidence>
<dbReference type="InterPro" id="IPR001901">
    <property type="entry name" value="Translocase_SecE/Sec61-g"/>
</dbReference>
<evidence type="ECO:0000256" key="9">
    <source>
        <dbReference type="HAMAP-Rule" id="MF_00422"/>
    </source>
</evidence>
<dbReference type="NCBIfam" id="TIGR00964">
    <property type="entry name" value="secE_bact"/>
    <property type="match status" value="1"/>
</dbReference>
<evidence type="ECO:0000256" key="4">
    <source>
        <dbReference type="ARBA" id="ARBA00022692"/>
    </source>
</evidence>
<evidence type="ECO:0000256" key="5">
    <source>
        <dbReference type="ARBA" id="ARBA00022927"/>
    </source>
</evidence>
<dbReference type="Proteomes" id="UP000071065">
    <property type="component" value="Chromosome"/>
</dbReference>
<keyword evidence="6 9" id="KW-1133">Transmembrane helix</keyword>
<keyword evidence="7 9" id="KW-0811">Translocation</keyword>
<proteinExistence type="inferred from homology"/>
<comment type="similarity">
    <text evidence="9">Belongs to the SecE/SEC61-gamma family.</text>
</comment>
<evidence type="ECO:0000313" key="11">
    <source>
        <dbReference type="Proteomes" id="UP000071065"/>
    </source>
</evidence>
<dbReference type="EMBL" id="CP013251">
    <property type="protein sequence ID" value="AMO58514.1"/>
    <property type="molecule type" value="Genomic_DNA"/>
</dbReference>
<evidence type="ECO:0000256" key="7">
    <source>
        <dbReference type="ARBA" id="ARBA00023010"/>
    </source>
</evidence>
<dbReference type="KEGG" id="emp:EZMO1_4603"/>
<sequence>MFTVFEWGFSREKIKLMSGKPEVAAEGRLDGLKWGLVFALVAVGAYGNYYFSAESILYRVVALLALGAVAGYIGLQTVKGGAFWNLVKDAKVEIRKVVWPTRQETVQTTLIVVAVVIVMGLILWALDSLLGWAISSLIG</sequence>
<dbReference type="PRINTS" id="PR01650">
    <property type="entry name" value="SECETRNLCASE"/>
</dbReference>
<evidence type="ECO:0000256" key="6">
    <source>
        <dbReference type="ARBA" id="ARBA00022989"/>
    </source>
</evidence>
<dbReference type="InterPro" id="IPR038379">
    <property type="entry name" value="SecE_sf"/>
</dbReference>
<dbReference type="NCBIfam" id="NF004378">
    <property type="entry name" value="PRK05740.2-4"/>
    <property type="match status" value="1"/>
</dbReference>
<dbReference type="PANTHER" id="PTHR33910">
    <property type="entry name" value="PROTEIN TRANSLOCASE SUBUNIT SECE"/>
    <property type="match status" value="1"/>
</dbReference>
<keyword evidence="8 9" id="KW-0472">Membrane</keyword>
<comment type="subunit">
    <text evidence="9">Component of the Sec protein translocase complex. Heterotrimer consisting of SecY, SecE and SecG subunits. The heterotrimers can form oligomers, although 1 heterotrimer is thought to be able to translocate proteins. Interacts with the ribosome. Interacts with SecDF, and other proteins may be involved. Interacts with SecA.</text>
</comment>
<feature type="transmembrane region" description="Helical" evidence="9">
    <location>
        <begin position="56"/>
        <end position="75"/>
    </location>
</feature>
<dbReference type="InterPro" id="IPR005807">
    <property type="entry name" value="SecE_bac"/>
</dbReference>
<dbReference type="Pfam" id="PF00584">
    <property type="entry name" value="SecE"/>
    <property type="match status" value="1"/>
</dbReference>
<dbReference type="HAMAP" id="MF_00422">
    <property type="entry name" value="SecE"/>
    <property type="match status" value="1"/>
</dbReference>
<feature type="transmembrane region" description="Helical" evidence="9">
    <location>
        <begin position="31"/>
        <end position="49"/>
    </location>
</feature>